<reference evidence="2 3" key="1">
    <citation type="journal article" date="2019" name="Int. J. Syst. Evol. Microbiol.">
        <title>The Global Catalogue of Microorganisms (GCM) 10K type strain sequencing project: providing services to taxonomists for standard genome sequencing and annotation.</title>
        <authorList>
            <consortium name="The Broad Institute Genomics Platform"/>
            <consortium name="The Broad Institute Genome Sequencing Center for Infectious Disease"/>
            <person name="Wu L."/>
            <person name="Ma J."/>
        </authorList>
    </citation>
    <scope>NUCLEOTIDE SEQUENCE [LARGE SCALE GENOMIC DNA]</scope>
    <source>
        <strain evidence="2 3">JCM 10671</strain>
    </source>
</reference>
<dbReference type="RefSeq" id="WP_344608373.1">
    <property type="nucleotide sequence ID" value="NZ_BAAAHE010000044.1"/>
</dbReference>
<organism evidence="2 3">
    <name type="scientific">Sporichthya brevicatena</name>
    <dbReference type="NCBI Taxonomy" id="171442"/>
    <lineage>
        <taxon>Bacteria</taxon>
        <taxon>Bacillati</taxon>
        <taxon>Actinomycetota</taxon>
        <taxon>Actinomycetes</taxon>
        <taxon>Sporichthyales</taxon>
        <taxon>Sporichthyaceae</taxon>
        <taxon>Sporichthya</taxon>
    </lineage>
</organism>
<evidence type="ECO:0000313" key="2">
    <source>
        <dbReference type="EMBL" id="GAA0633371.1"/>
    </source>
</evidence>
<dbReference type="InterPro" id="IPR031165">
    <property type="entry name" value="GNAT_YJDJ"/>
</dbReference>
<dbReference type="PROSITE" id="PS51729">
    <property type="entry name" value="GNAT_YJDJ"/>
    <property type="match status" value="1"/>
</dbReference>
<dbReference type="Proteomes" id="UP001500957">
    <property type="component" value="Unassembled WGS sequence"/>
</dbReference>
<dbReference type="EMBL" id="BAAAHE010000044">
    <property type="protein sequence ID" value="GAA0633371.1"/>
    <property type="molecule type" value="Genomic_DNA"/>
</dbReference>
<accession>A0ABN1H8P6</accession>
<dbReference type="InterPro" id="IPR045057">
    <property type="entry name" value="Gcn5-rel_NAT"/>
</dbReference>
<dbReference type="InterPro" id="IPR016181">
    <property type="entry name" value="Acyl_CoA_acyltransferase"/>
</dbReference>
<dbReference type="SUPFAM" id="SSF55729">
    <property type="entry name" value="Acyl-CoA N-acyltransferases (Nat)"/>
    <property type="match status" value="1"/>
</dbReference>
<evidence type="ECO:0000259" key="1">
    <source>
        <dbReference type="PROSITE" id="PS51729"/>
    </source>
</evidence>
<feature type="domain" description="N-acetyltransferase" evidence="1">
    <location>
        <begin position="12"/>
        <end position="98"/>
    </location>
</feature>
<sequence length="104" mass="11482">MSEQSSPDVTVRNAPQEGRFEIHVDGKLAGVAEYTEETGHRTFVHTEVDDAFSGQGLAGVLVRAALDTTREDGLRIRATCPYVRRFLEKNDDWADLVDTAEDAS</sequence>
<proteinExistence type="predicted"/>
<gene>
    <name evidence="2" type="ORF">GCM10009547_41660</name>
</gene>
<evidence type="ECO:0000313" key="3">
    <source>
        <dbReference type="Proteomes" id="UP001500957"/>
    </source>
</evidence>
<dbReference type="PANTHER" id="PTHR31435">
    <property type="entry name" value="PROTEIN NATD1"/>
    <property type="match status" value="1"/>
</dbReference>
<comment type="caution">
    <text evidence="2">The sequence shown here is derived from an EMBL/GenBank/DDBJ whole genome shotgun (WGS) entry which is preliminary data.</text>
</comment>
<name>A0ABN1H8P6_9ACTN</name>
<protein>
    <submittedName>
        <fullName evidence="2">N-acetyltransferase</fullName>
    </submittedName>
</protein>
<dbReference type="Gene3D" id="3.40.630.30">
    <property type="match status" value="1"/>
</dbReference>
<dbReference type="Pfam" id="PF14542">
    <property type="entry name" value="Acetyltransf_CG"/>
    <property type="match status" value="1"/>
</dbReference>
<dbReference type="PANTHER" id="PTHR31435:SF10">
    <property type="entry name" value="BSR4717 PROTEIN"/>
    <property type="match status" value="1"/>
</dbReference>
<keyword evidence="3" id="KW-1185">Reference proteome</keyword>